<reference evidence="1 2" key="1">
    <citation type="submission" date="2016-11" db="EMBL/GenBank/DDBJ databases">
        <title>Networking in microbes: conjugative elements and plasmids in the genus Alteromonas.</title>
        <authorList>
            <person name="Lopez-Perez M."/>
            <person name="Ramon-Marco N."/>
            <person name="Rodriguez-Valera F."/>
        </authorList>
    </citation>
    <scope>NUCLEOTIDE SEQUENCE [LARGE SCALE GENOMIC DNA]</scope>
    <source>
        <strain evidence="1 2">CP48</strain>
        <plasmid evidence="2">pamcp48-600</plasmid>
    </source>
</reference>
<dbReference type="Proteomes" id="UP000182101">
    <property type="component" value="Plasmid pAMCP48-600"/>
</dbReference>
<accession>A0AAC9JG96</accession>
<sequence>MSAQNNEQKYLSQMVNAHKVANILMPLVEAVEINKHTESVDKVDVKTLFKNVIETGGRISETLAESHNFTDTSLISDKLFLTLAKSLRNSVVMFNATSLQLIESEVLDVFDECAPFLSSFCSEAMKDISSRGGQLSDMEKMRVEMDIQGHVVGALMRMFMPVWLFHTSLRTSGHVKDSETIVELNVRVSKFLIELLFKMTAKISNKESSVSSMFYMNGLTVAAEIITTSVHEYNTKLVKSPQHLSQYLSSPESVLQALVEPISANFSTMNSVIKTVLSGK</sequence>
<keyword evidence="1" id="KW-0614">Plasmid</keyword>
<geneLocation type="plasmid" evidence="2">
    <name>pamcp48-600</name>
</geneLocation>
<organism evidence="1 2">
    <name type="scientific">Alteromonas mediterranea</name>
    <dbReference type="NCBI Taxonomy" id="314275"/>
    <lineage>
        <taxon>Bacteria</taxon>
        <taxon>Pseudomonadati</taxon>
        <taxon>Pseudomonadota</taxon>
        <taxon>Gammaproteobacteria</taxon>
        <taxon>Alteromonadales</taxon>
        <taxon>Alteromonadaceae</taxon>
        <taxon>Alteromonas/Salinimonas group</taxon>
        <taxon>Alteromonas</taxon>
    </lineage>
</organism>
<protein>
    <submittedName>
        <fullName evidence="1">Uncharacterized protein</fullName>
    </submittedName>
</protein>
<evidence type="ECO:0000313" key="2">
    <source>
        <dbReference type="Proteomes" id="UP000182101"/>
    </source>
</evidence>
<name>A0AAC9JG96_9ALTE</name>
<proteinExistence type="predicted"/>
<dbReference type="RefSeq" id="WP_071960541.1">
    <property type="nucleotide sequence ID" value="NZ_CP018025.1"/>
</dbReference>
<dbReference type="EMBL" id="CP018025">
    <property type="protein sequence ID" value="APD91931.1"/>
    <property type="molecule type" value="Genomic_DNA"/>
</dbReference>
<dbReference type="AlphaFoldDB" id="A0AAC9JG96"/>
<evidence type="ECO:0000313" key="1">
    <source>
        <dbReference type="EMBL" id="APD91931.1"/>
    </source>
</evidence>
<gene>
    <name evidence="1" type="ORF">BM524_18600</name>
</gene>